<dbReference type="EMBL" id="MG257767">
    <property type="protein sequence ID" value="QDH52395.1"/>
    <property type="molecule type" value="Genomic_DNA"/>
</dbReference>
<dbReference type="InterPro" id="IPR023011">
    <property type="entry name" value="ATP_synth_F0_asu_AS"/>
</dbReference>
<dbReference type="PROSITE" id="PS00449">
    <property type="entry name" value="ATPASE_A"/>
    <property type="match status" value="1"/>
</dbReference>
<accession>A0A514ABV1</accession>
<dbReference type="Gene3D" id="1.20.120.220">
    <property type="entry name" value="ATP synthase, F0 complex, subunit A"/>
    <property type="match status" value="1"/>
</dbReference>
<keyword evidence="5 12" id="KW-0812">Transmembrane</keyword>
<keyword evidence="3" id="KW-0813">Transport</keyword>
<evidence type="ECO:0000256" key="4">
    <source>
        <dbReference type="ARBA" id="ARBA00022547"/>
    </source>
</evidence>
<comment type="subcellular location">
    <subcellularLocation>
        <location evidence="1">Membrane</location>
        <topology evidence="1">Multi-pass membrane protein</topology>
    </subcellularLocation>
    <subcellularLocation>
        <location evidence="11">Mitochondrion inner membrane</location>
        <topology evidence="11">Multi-pass membrane protein</topology>
    </subcellularLocation>
</comment>
<organism evidence="13">
    <name type="scientific">Gordius sp. VVA-2019</name>
    <dbReference type="NCBI Taxonomy" id="2586752"/>
    <lineage>
        <taxon>Eukaryota</taxon>
        <taxon>Metazoa</taxon>
        <taxon>Ecdysozoa</taxon>
        <taxon>Nematomorpha</taxon>
        <taxon>Gordioida</taxon>
        <taxon>Gordea</taxon>
        <taxon>Gordioidea</taxon>
        <taxon>Gordiidae</taxon>
        <taxon>Gordius</taxon>
    </lineage>
</organism>
<evidence type="ECO:0000256" key="6">
    <source>
        <dbReference type="ARBA" id="ARBA00022781"/>
    </source>
</evidence>
<name>A0A514ABV1_9BILA</name>
<keyword evidence="6" id="KW-0375">Hydrogen ion transport</keyword>
<reference evidence="13" key="1">
    <citation type="journal article" date="2019" name="Nucleic Acids Res.">
        <title>Coding palindromes in mitochondrial genes of Nematomorpha.</title>
        <authorList>
            <person name="Mikhailov K.V."/>
            <person name="Efeykin B.D."/>
            <person name="Panchin A.Y."/>
            <person name="Knorre D.A."/>
            <person name="Logacheva M.D."/>
            <person name="Penin A.A."/>
            <person name="Muntyan M.S."/>
            <person name="Nikitin M.A."/>
            <person name="Popova O.V."/>
            <person name="Zanegina O.N."/>
            <person name="Vyssokikh M.Y."/>
            <person name="Spiridonov S.E."/>
            <person name="Aleoshin V.V."/>
            <person name="Panchin Y.V."/>
        </authorList>
    </citation>
    <scope>NUCLEOTIDE SEQUENCE</scope>
</reference>
<evidence type="ECO:0000256" key="7">
    <source>
        <dbReference type="ARBA" id="ARBA00022989"/>
    </source>
</evidence>
<dbReference type="GO" id="GO:0045259">
    <property type="term" value="C:proton-transporting ATP synthase complex"/>
    <property type="evidence" value="ECO:0007669"/>
    <property type="project" value="UniProtKB-KW"/>
</dbReference>
<dbReference type="SUPFAM" id="SSF81336">
    <property type="entry name" value="F1F0 ATP synthase subunit A"/>
    <property type="match status" value="1"/>
</dbReference>
<evidence type="ECO:0000256" key="8">
    <source>
        <dbReference type="ARBA" id="ARBA00023065"/>
    </source>
</evidence>
<dbReference type="InterPro" id="IPR045083">
    <property type="entry name" value="ATP_synth_F0_asu_bact/mt"/>
</dbReference>
<evidence type="ECO:0000256" key="11">
    <source>
        <dbReference type="RuleBase" id="RU004450"/>
    </source>
</evidence>
<evidence type="ECO:0000256" key="2">
    <source>
        <dbReference type="ARBA" id="ARBA00006810"/>
    </source>
</evidence>
<feature type="transmembrane region" description="Helical" evidence="12">
    <location>
        <begin position="108"/>
        <end position="131"/>
    </location>
</feature>
<protein>
    <recommendedName>
        <fullName evidence="11">ATP synthase subunit a</fullName>
    </recommendedName>
</protein>
<evidence type="ECO:0000256" key="3">
    <source>
        <dbReference type="ARBA" id="ARBA00022448"/>
    </source>
</evidence>
<dbReference type="PRINTS" id="PR00123">
    <property type="entry name" value="ATPASEA"/>
</dbReference>
<evidence type="ECO:0000256" key="9">
    <source>
        <dbReference type="ARBA" id="ARBA00023136"/>
    </source>
</evidence>
<proteinExistence type="inferred from homology"/>
<keyword evidence="10" id="KW-0066">ATP synthesis</keyword>
<dbReference type="NCBIfam" id="TIGR01131">
    <property type="entry name" value="ATP_synt_6_or_A"/>
    <property type="match status" value="1"/>
</dbReference>
<comment type="similarity">
    <text evidence="2">Belongs to the ATPase A chain family.</text>
</comment>
<feature type="transmembrane region" description="Helical" evidence="12">
    <location>
        <begin position="199"/>
        <end position="223"/>
    </location>
</feature>
<dbReference type="GO" id="GO:0005743">
    <property type="term" value="C:mitochondrial inner membrane"/>
    <property type="evidence" value="ECO:0007669"/>
    <property type="project" value="UniProtKB-SubCell"/>
</dbReference>
<dbReference type="GO" id="GO:0046933">
    <property type="term" value="F:proton-transporting ATP synthase activity, rotational mechanism"/>
    <property type="evidence" value="ECO:0007669"/>
    <property type="project" value="TreeGrafter"/>
</dbReference>
<keyword evidence="13" id="KW-0496">Mitochondrion</keyword>
<dbReference type="PANTHER" id="PTHR11410:SF0">
    <property type="entry name" value="ATP SYNTHASE SUBUNIT A"/>
    <property type="match status" value="1"/>
</dbReference>
<dbReference type="InterPro" id="IPR035908">
    <property type="entry name" value="F0_ATP_A_sf"/>
</dbReference>
<dbReference type="Pfam" id="PF00119">
    <property type="entry name" value="ATP-synt_A"/>
    <property type="match status" value="1"/>
</dbReference>
<dbReference type="PANTHER" id="PTHR11410">
    <property type="entry name" value="ATP SYNTHASE SUBUNIT A"/>
    <property type="match status" value="1"/>
</dbReference>
<keyword evidence="7 12" id="KW-1133">Transmembrane helix</keyword>
<gene>
    <name evidence="13" type="primary">ATP6</name>
</gene>
<keyword evidence="9 12" id="KW-0472">Membrane</keyword>
<evidence type="ECO:0000256" key="5">
    <source>
        <dbReference type="ARBA" id="ARBA00022692"/>
    </source>
</evidence>
<evidence type="ECO:0000313" key="13">
    <source>
        <dbReference type="EMBL" id="QDH52395.1"/>
    </source>
</evidence>
<dbReference type="AlphaFoldDB" id="A0A514ABV1"/>
<dbReference type="CDD" id="cd00310">
    <property type="entry name" value="ATP-synt_Fo_a_6"/>
    <property type="match status" value="1"/>
</dbReference>
<feature type="transmembrane region" description="Helical" evidence="12">
    <location>
        <begin position="15"/>
        <end position="35"/>
    </location>
</feature>
<evidence type="ECO:0000256" key="1">
    <source>
        <dbReference type="ARBA" id="ARBA00004141"/>
    </source>
</evidence>
<feature type="transmembrane region" description="Helical" evidence="12">
    <location>
        <begin position="168"/>
        <end position="187"/>
    </location>
</feature>
<feature type="transmembrane region" description="Helical" evidence="12">
    <location>
        <begin position="143"/>
        <end position="162"/>
    </location>
</feature>
<evidence type="ECO:0000256" key="12">
    <source>
        <dbReference type="SAM" id="Phobius"/>
    </source>
</evidence>
<dbReference type="InterPro" id="IPR000568">
    <property type="entry name" value="ATP_synth_F0_asu"/>
</dbReference>
<geneLocation type="mitochondrion" evidence="13"/>
<keyword evidence="8" id="KW-0406">Ion transport</keyword>
<evidence type="ECO:0000256" key="10">
    <source>
        <dbReference type="ARBA" id="ARBA00023310"/>
    </source>
</evidence>
<keyword evidence="4" id="KW-0138">CF(0)</keyword>
<sequence>MMMNLFSSFDPYGCFSFYVYFLSYFVMSGWMLIMWQNSWENTHSNWNTHSSYHEGFNSISGPSSGSSDTIKPFMVGSVGVSVSMCIFSAILSYNYLGLLPYTFTLTSSTAIILSLSLALFTPSMAYLLSGFKLHMFIPSGSPYVLVPFLFIIELVSTLIRPITLALRLSANITSGHILMHLCMGLMCTNPFMASIPAMLLMTLETLVCFIQAYVFMSLLSLYISETSN</sequence>
<feature type="transmembrane region" description="Helical" evidence="12">
    <location>
        <begin position="73"/>
        <end position="96"/>
    </location>
</feature>